<keyword evidence="8" id="KW-1185">Reference proteome</keyword>
<feature type="compositionally biased region" description="Polar residues" evidence="5">
    <location>
        <begin position="834"/>
        <end position="845"/>
    </location>
</feature>
<dbReference type="GO" id="GO:0005737">
    <property type="term" value="C:cytoplasm"/>
    <property type="evidence" value="ECO:0007669"/>
    <property type="project" value="TreeGrafter"/>
</dbReference>
<feature type="compositionally biased region" description="Basic and acidic residues" evidence="5">
    <location>
        <begin position="552"/>
        <end position="563"/>
    </location>
</feature>
<evidence type="ECO:0000256" key="1">
    <source>
        <dbReference type="ARBA" id="ARBA00004123"/>
    </source>
</evidence>
<dbReference type="InterPro" id="IPR012677">
    <property type="entry name" value="Nucleotide-bd_a/b_plait_sf"/>
</dbReference>
<feature type="compositionally biased region" description="Basic and acidic residues" evidence="5">
    <location>
        <begin position="646"/>
        <end position="662"/>
    </location>
</feature>
<feature type="compositionally biased region" description="Basic and acidic residues" evidence="5">
    <location>
        <begin position="707"/>
        <end position="730"/>
    </location>
</feature>
<reference evidence="7 8" key="1">
    <citation type="journal article" date="2014" name="Nat. Commun.">
        <title>Molecular traces of alternative social organization in a termite genome.</title>
        <authorList>
            <person name="Terrapon N."/>
            <person name="Li C."/>
            <person name="Robertson H.M."/>
            <person name="Ji L."/>
            <person name="Meng X."/>
            <person name="Booth W."/>
            <person name="Chen Z."/>
            <person name="Childers C.P."/>
            <person name="Glastad K.M."/>
            <person name="Gokhale K."/>
            <person name="Gowin J."/>
            <person name="Gronenberg W."/>
            <person name="Hermansen R.A."/>
            <person name="Hu H."/>
            <person name="Hunt B.G."/>
            <person name="Huylmans A.K."/>
            <person name="Khalil S.M."/>
            <person name="Mitchell R.D."/>
            <person name="Munoz-Torres M.C."/>
            <person name="Mustard J.A."/>
            <person name="Pan H."/>
            <person name="Reese J.T."/>
            <person name="Scharf M.E."/>
            <person name="Sun F."/>
            <person name="Vogel H."/>
            <person name="Xiao J."/>
            <person name="Yang W."/>
            <person name="Yang Z."/>
            <person name="Yang Z."/>
            <person name="Zhou J."/>
            <person name="Zhu J."/>
            <person name="Brent C.S."/>
            <person name="Elsik C.G."/>
            <person name="Goodisman M.A."/>
            <person name="Liberles D.A."/>
            <person name="Roe R.M."/>
            <person name="Vargo E.L."/>
            <person name="Vilcinskas A."/>
            <person name="Wang J."/>
            <person name="Bornberg-Bauer E."/>
            <person name="Korb J."/>
            <person name="Zhang G."/>
            <person name="Liebig J."/>
        </authorList>
    </citation>
    <scope>NUCLEOTIDE SEQUENCE [LARGE SCALE GENOMIC DNA]</scope>
    <source>
        <tissue evidence="7">Whole organism</tissue>
    </source>
</reference>
<dbReference type="GO" id="GO:0005730">
    <property type="term" value="C:nucleolus"/>
    <property type="evidence" value="ECO:0007669"/>
    <property type="project" value="TreeGrafter"/>
</dbReference>
<dbReference type="InterPro" id="IPR005120">
    <property type="entry name" value="UPF3_dom"/>
</dbReference>
<feature type="compositionally biased region" description="Basic and acidic residues" evidence="5">
    <location>
        <begin position="11"/>
        <end position="33"/>
    </location>
</feature>
<evidence type="ECO:0000256" key="3">
    <source>
        <dbReference type="ARBA" id="ARBA00023161"/>
    </source>
</evidence>
<feature type="compositionally biased region" description="Basic and acidic residues" evidence="5">
    <location>
        <begin position="614"/>
        <end position="636"/>
    </location>
</feature>
<dbReference type="AlphaFoldDB" id="A0A067R3G4"/>
<feature type="compositionally biased region" description="Polar residues" evidence="5">
    <location>
        <begin position="690"/>
        <end position="706"/>
    </location>
</feature>
<dbReference type="Pfam" id="PF03467">
    <property type="entry name" value="Smg4_UPF3"/>
    <property type="match status" value="1"/>
</dbReference>
<dbReference type="CDD" id="cd12455">
    <property type="entry name" value="RRM_like_Smg4_UPF3"/>
    <property type="match status" value="1"/>
</dbReference>
<feature type="region of interest" description="Disordered" evidence="5">
    <location>
        <begin position="1"/>
        <end position="37"/>
    </location>
</feature>
<feature type="region of interest" description="Disordered" evidence="5">
    <location>
        <begin position="152"/>
        <end position="862"/>
    </location>
</feature>
<sequence>MTQVSSGETEAVTKKPETTNEHEKPREKKERVRPPTKVVIRRLPPSLTKDAFVNQISPLPEYDYFYFVRPDKSLGPFAFSRAYINFTKQEDIFTFKEQFDNYTFLDKKGNEFPAVVEFAPFQRLPKKRLGRKRDPKMGTLEEDPAYISFIESKATKPTETGSTQHCSLEYFPPPEKKKITTTPLLDFVRQRRAERQRMRDERREERRRKEQERKRLKDADRDRRRGTVKPDTGSSRETASDSVLRVLRNPEHEKEVKDDGGRGGGSKEGRDKVPQPGTKKREEQQRTNRNKDHEWKEKPFQETRQRENKGQSSIKSYRDDRQKQMEIRAQRRLPDDQRRKTSFERGQGHVKMIGSHQSLESEKGQGSSKTSDTRRSQEFDHSSTKSSDTHRSQEFERNQGSSRTNDLHRHQEYDRQTHSNRDMEHRKHYQSSDLRKTPNERFQSHVKDSEKPSKDSERRKSYRDSESKRIQGYARDVDQKKHFYNVKTSRNYNEADSKKTSSDHRIHFKDSDQKVIKEPLEENVKAQKQDESKKWEQMGAKPKRKISPDTMNKPESKSDRAKEQTLNTEKPVNEDPDRINSLDPADQKDDPENKMEEKQETLKKGTESDSEEQTQQRRSLESEKMFTTENTGKNKQESLTPESAESEDKARAEVSGEYKENTILRTGHKYGAKPSRRRGSLDSSDHESEVQGNKGMSRSATGSDWSVDSKLKRNHSLELDMDAGQRDDILKGSVLLEKSSKERRKDEDKDDKDRSTDASGNGTDGEHKRDPRVERRIRNKDRPSIEIYRPGMGRFSLQRKERERGPGSAPGTAGSSMEQESPSGSPSPTPTNSARITTSTKTTKGGNELRSMTFKRSVSREK</sequence>
<protein>
    <submittedName>
        <fullName evidence="7">Regulator of nonsense transcripts 3A</fullName>
    </submittedName>
</protein>
<accession>A0A067R3G4</accession>
<feature type="compositionally biased region" description="Low complexity" evidence="5">
    <location>
        <begin position="806"/>
        <end position="833"/>
    </location>
</feature>
<feature type="domain" description="UPF3" evidence="6">
    <location>
        <begin position="35"/>
        <end position="192"/>
    </location>
</feature>
<dbReference type="STRING" id="136037.A0A067R3G4"/>
<feature type="compositionally biased region" description="Basic and acidic residues" evidence="5">
    <location>
        <begin position="679"/>
        <end position="689"/>
    </location>
</feature>
<feature type="compositionally biased region" description="Basic and acidic residues" evidence="5">
    <location>
        <begin position="188"/>
        <end position="225"/>
    </location>
</feature>
<feature type="compositionally biased region" description="Basic and acidic residues" evidence="5">
    <location>
        <begin position="764"/>
        <end position="784"/>
    </location>
</feature>
<keyword evidence="4" id="KW-0539">Nucleus</keyword>
<dbReference type="InterPro" id="IPR039722">
    <property type="entry name" value="Upf3"/>
</dbReference>
<dbReference type="GO" id="GO:0000184">
    <property type="term" value="P:nuclear-transcribed mRNA catabolic process, nonsense-mediated decay"/>
    <property type="evidence" value="ECO:0007669"/>
    <property type="project" value="UniProtKB-KW"/>
</dbReference>
<evidence type="ECO:0000313" key="7">
    <source>
        <dbReference type="EMBL" id="KDR13600.1"/>
    </source>
</evidence>
<dbReference type="EMBL" id="KK852936">
    <property type="protein sequence ID" value="KDR13600.1"/>
    <property type="molecule type" value="Genomic_DNA"/>
</dbReference>
<comment type="subcellular location">
    <subcellularLocation>
        <location evidence="1">Nucleus</location>
    </subcellularLocation>
</comment>
<dbReference type="SUPFAM" id="SSF54928">
    <property type="entry name" value="RNA-binding domain, RBD"/>
    <property type="match status" value="1"/>
</dbReference>
<feature type="compositionally biased region" description="Basic and acidic residues" evidence="5">
    <location>
        <begin position="405"/>
        <end position="425"/>
    </location>
</feature>
<keyword evidence="3" id="KW-0866">Nonsense-mediated mRNA decay</keyword>
<dbReference type="OrthoDB" id="18087at2759"/>
<evidence type="ECO:0000313" key="8">
    <source>
        <dbReference type="Proteomes" id="UP000027135"/>
    </source>
</evidence>
<organism evidence="7 8">
    <name type="scientific">Zootermopsis nevadensis</name>
    <name type="common">Dampwood termite</name>
    <dbReference type="NCBI Taxonomy" id="136037"/>
    <lineage>
        <taxon>Eukaryota</taxon>
        <taxon>Metazoa</taxon>
        <taxon>Ecdysozoa</taxon>
        <taxon>Arthropoda</taxon>
        <taxon>Hexapoda</taxon>
        <taxon>Insecta</taxon>
        <taxon>Pterygota</taxon>
        <taxon>Neoptera</taxon>
        <taxon>Polyneoptera</taxon>
        <taxon>Dictyoptera</taxon>
        <taxon>Blattodea</taxon>
        <taxon>Blattoidea</taxon>
        <taxon>Termitoidae</taxon>
        <taxon>Termopsidae</taxon>
        <taxon>Zootermopsis</taxon>
    </lineage>
</organism>
<feature type="compositionally biased region" description="Basic and acidic residues" evidence="5">
    <location>
        <begin position="316"/>
        <end position="347"/>
    </location>
</feature>
<evidence type="ECO:0000256" key="4">
    <source>
        <dbReference type="ARBA" id="ARBA00023242"/>
    </source>
</evidence>
<dbReference type="GO" id="GO:0003729">
    <property type="term" value="F:mRNA binding"/>
    <property type="evidence" value="ECO:0007669"/>
    <property type="project" value="TreeGrafter"/>
</dbReference>
<evidence type="ECO:0000259" key="6">
    <source>
        <dbReference type="Pfam" id="PF03467"/>
    </source>
</evidence>
<feature type="compositionally biased region" description="Basic and acidic residues" evidence="5">
    <location>
        <begin position="571"/>
        <end position="607"/>
    </location>
</feature>
<proteinExistence type="inferred from homology"/>
<dbReference type="OMA" id="IMSRESK"/>
<name>A0A067R3G4_ZOONE</name>
<dbReference type="GO" id="GO:0045727">
    <property type="term" value="P:positive regulation of translation"/>
    <property type="evidence" value="ECO:0007669"/>
    <property type="project" value="TreeGrafter"/>
</dbReference>
<dbReference type="InterPro" id="IPR035979">
    <property type="entry name" value="RBD_domain_sf"/>
</dbReference>
<feature type="compositionally biased region" description="Basic and acidic residues" evidence="5">
    <location>
        <begin position="493"/>
        <end position="536"/>
    </location>
</feature>
<feature type="compositionally biased region" description="Polar residues" evidence="5">
    <location>
        <begin position="155"/>
        <end position="166"/>
    </location>
</feature>
<dbReference type="PANTHER" id="PTHR13112:SF0">
    <property type="entry name" value="FI21285P1"/>
    <property type="match status" value="1"/>
</dbReference>
<dbReference type="Proteomes" id="UP000027135">
    <property type="component" value="Unassembled WGS sequence"/>
</dbReference>
<feature type="compositionally biased region" description="Basic and acidic residues" evidence="5">
    <location>
        <begin position="433"/>
        <end position="481"/>
    </location>
</feature>
<feature type="compositionally biased region" description="Basic and acidic residues" evidence="5">
    <location>
        <begin position="371"/>
        <end position="397"/>
    </location>
</feature>
<dbReference type="PANTHER" id="PTHR13112">
    <property type="entry name" value="UPF3 REGULATOR OF NONSENSE TRANSCRIPTS-LIKE PROTEIN"/>
    <property type="match status" value="1"/>
</dbReference>
<gene>
    <name evidence="7" type="ORF">L798_12290</name>
</gene>
<dbReference type="InParanoid" id="A0A067R3G4"/>
<dbReference type="FunFam" id="3.30.70.330:FF:000717">
    <property type="entry name" value="regulator of nonsense transcripts 3B"/>
    <property type="match status" value="1"/>
</dbReference>
<feature type="compositionally biased region" description="Basic and acidic residues" evidence="5">
    <location>
        <begin position="248"/>
        <end position="309"/>
    </location>
</feature>
<comment type="similarity">
    <text evidence="2">Belongs to the RENT3 family.</text>
</comment>
<feature type="compositionally biased region" description="Basic residues" evidence="5">
    <location>
        <begin position="666"/>
        <end position="678"/>
    </location>
</feature>
<dbReference type="eggNOG" id="KOG1295">
    <property type="taxonomic scope" value="Eukaryota"/>
</dbReference>
<dbReference type="Gene3D" id="3.30.70.330">
    <property type="match status" value="1"/>
</dbReference>
<evidence type="ECO:0000256" key="2">
    <source>
        <dbReference type="ARBA" id="ARBA00005991"/>
    </source>
</evidence>
<feature type="compositionally biased region" description="Basic and acidic residues" evidence="5">
    <location>
        <begin position="738"/>
        <end position="756"/>
    </location>
</feature>
<feature type="compositionally biased region" description="Polar residues" evidence="5">
    <location>
        <begin position="232"/>
        <end position="241"/>
    </location>
</feature>
<evidence type="ECO:0000256" key="5">
    <source>
        <dbReference type="SAM" id="MobiDB-lite"/>
    </source>
</evidence>